<protein>
    <submittedName>
        <fullName evidence="2">Uncharacterized protein</fullName>
    </submittedName>
</protein>
<name>A0A9D5DHJ2_9CRYT</name>
<sequence>MFDRTRRFRELIGCEFPECEVGGVAISHFTHDVNEICRDIVELKRELDEENIMELDSIISKRAESEEEKRCSSLSSKVQACQNKILGMERELDKEEEGNAEIKSRNISKRMIISSIYTLMGELASQAQSRIAHRLETQYVRSQKLKTRESGRFSSECGLPINPSESGGLYCGDLDEGVEDLTPEMERAAQELLNHFTSDLDALRDSQRQLHEISSLMSFFSTKIQEQSEICSNILTDANDAVDHLDESTIYIQRLEEIYGKKR</sequence>
<evidence type="ECO:0000256" key="1">
    <source>
        <dbReference type="SAM" id="Coils"/>
    </source>
</evidence>
<feature type="coiled-coil region" evidence="1">
    <location>
        <begin position="78"/>
        <end position="105"/>
    </location>
</feature>
<dbReference type="Gene3D" id="1.20.58.70">
    <property type="match status" value="1"/>
</dbReference>
<evidence type="ECO:0000313" key="2">
    <source>
        <dbReference type="EMBL" id="KAJ1606152.1"/>
    </source>
</evidence>
<comment type="caution">
    <text evidence="2">The sequence shown here is derived from an EMBL/GenBank/DDBJ whole genome shotgun (WGS) entry which is preliminary data.</text>
</comment>
<gene>
    <name evidence="2" type="ORF">OJ253_2867</name>
</gene>
<dbReference type="EMBL" id="JAPCXC010000083">
    <property type="protein sequence ID" value="KAJ1606152.1"/>
    <property type="molecule type" value="Genomic_DNA"/>
</dbReference>
<keyword evidence="1" id="KW-0175">Coiled coil</keyword>
<reference evidence="2" key="1">
    <citation type="submission" date="2022-10" db="EMBL/GenBank/DDBJ databases">
        <title>Adaptive evolution leads to modifications in subtelomeric GC content in a zoonotic Cryptosporidium species.</title>
        <authorList>
            <person name="Li J."/>
            <person name="Feng Y."/>
            <person name="Xiao L."/>
        </authorList>
    </citation>
    <scope>NUCLEOTIDE SEQUENCE</scope>
    <source>
        <strain evidence="2">33844</strain>
    </source>
</reference>
<dbReference type="AlphaFoldDB" id="A0A9D5DHJ2"/>
<accession>A0A9D5DHJ2</accession>
<dbReference type="OrthoDB" id="342981at2759"/>
<organism evidence="2">
    <name type="scientific">Cryptosporidium canis</name>
    <dbReference type="NCBI Taxonomy" id="195482"/>
    <lineage>
        <taxon>Eukaryota</taxon>
        <taxon>Sar</taxon>
        <taxon>Alveolata</taxon>
        <taxon>Apicomplexa</taxon>
        <taxon>Conoidasida</taxon>
        <taxon>Coccidia</taxon>
        <taxon>Eucoccidiorida</taxon>
        <taxon>Eimeriorina</taxon>
        <taxon>Cryptosporidiidae</taxon>
        <taxon>Cryptosporidium</taxon>
    </lineage>
</organism>
<proteinExistence type="predicted"/>
<dbReference type="Proteomes" id="UP001067231">
    <property type="component" value="Unassembled WGS sequence"/>
</dbReference>